<organism evidence="5 6">
    <name type="scientific">Candidatus Roizmanbacteria bacterium RIFCSPHIGHO2_02_FULL_38_11</name>
    <dbReference type="NCBI Taxonomy" id="1802039"/>
    <lineage>
        <taxon>Bacteria</taxon>
        <taxon>Candidatus Roizmaniibacteriota</taxon>
    </lineage>
</organism>
<evidence type="ECO:0000256" key="3">
    <source>
        <dbReference type="ARBA" id="ARBA00023274"/>
    </source>
</evidence>
<name>A0A1F7GXU4_9BACT</name>
<evidence type="ECO:0000256" key="2">
    <source>
        <dbReference type="ARBA" id="ARBA00022980"/>
    </source>
</evidence>
<dbReference type="InterPro" id="IPR038657">
    <property type="entry name" value="Ribosomal_bL19_sf"/>
</dbReference>
<dbReference type="InterPro" id="IPR001857">
    <property type="entry name" value="Ribosomal_bL19"/>
</dbReference>
<dbReference type="EMBL" id="MFZO01000048">
    <property type="protein sequence ID" value="OGK23322.1"/>
    <property type="molecule type" value="Genomic_DNA"/>
</dbReference>
<accession>A0A1F7GXU4</accession>
<evidence type="ECO:0000313" key="6">
    <source>
        <dbReference type="Proteomes" id="UP000177913"/>
    </source>
</evidence>
<comment type="similarity">
    <text evidence="1 4">Belongs to the bacterial ribosomal protein bL19 family.</text>
</comment>
<dbReference type="PANTHER" id="PTHR15680:SF9">
    <property type="entry name" value="LARGE RIBOSOMAL SUBUNIT PROTEIN BL19M"/>
    <property type="match status" value="1"/>
</dbReference>
<dbReference type="Pfam" id="PF01245">
    <property type="entry name" value="Ribosomal_L19"/>
    <property type="match status" value="1"/>
</dbReference>
<dbReference type="Proteomes" id="UP000177913">
    <property type="component" value="Unassembled WGS sequence"/>
</dbReference>
<dbReference type="PRINTS" id="PR00061">
    <property type="entry name" value="RIBOSOMALL19"/>
</dbReference>
<gene>
    <name evidence="5" type="ORF">A3C25_06280</name>
</gene>
<sequence length="107" mass="12116">MANSFIYKDKTFSVGSTLGITYKFKEGEKERKQIFKGILIKIKGNTPATKMITVRKISRSGGGVERIIPLISPFLENISLLKKAKSRRAKLYFIRGLSEHQVKAKLK</sequence>
<evidence type="ECO:0000313" key="5">
    <source>
        <dbReference type="EMBL" id="OGK23322.1"/>
    </source>
</evidence>
<dbReference type="PANTHER" id="PTHR15680">
    <property type="entry name" value="RIBOSOMAL PROTEIN L19"/>
    <property type="match status" value="1"/>
</dbReference>
<dbReference type="GO" id="GO:0022625">
    <property type="term" value="C:cytosolic large ribosomal subunit"/>
    <property type="evidence" value="ECO:0007669"/>
    <property type="project" value="TreeGrafter"/>
</dbReference>
<comment type="caution">
    <text evidence="5">The sequence shown here is derived from an EMBL/GenBank/DDBJ whole genome shotgun (WGS) entry which is preliminary data.</text>
</comment>
<dbReference type="InterPro" id="IPR008991">
    <property type="entry name" value="Translation_prot_SH3-like_sf"/>
</dbReference>
<dbReference type="GO" id="GO:0003735">
    <property type="term" value="F:structural constituent of ribosome"/>
    <property type="evidence" value="ECO:0007669"/>
    <property type="project" value="InterPro"/>
</dbReference>
<reference evidence="5 6" key="1">
    <citation type="journal article" date="2016" name="Nat. Commun.">
        <title>Thousands of microbial genomes shed light on interconnected biogeochemical processes in an aquifer system.</title>
        <authorList>
            <person name="Anantharaman K."/>
            <person name="Brown C.T."/>
            <person name="Hug L.A."/>
            <person name="Sharon I."/>
            <person name="Castelle C.J."/>
            <person name="Probst A.J."/>
            <person name="Thomas B.C."/>
            <person name="Singh A."/>
            <person name="Wilkins M.J."/>
            <person name="Karaoz U."/>
            <person name="Brodie E.L."/>
            <person name="Williams K.H."/>
            <person name="Hubbard S.S."/>
            <person name="Banfield J.F."/>
        </authorList>
    </citation>
    <scope>NUCLEOTIDE SEQUENCE [LARGE SCALE GENOMIC DNA]</scope>
</reference>
<dbReference type="GO" id="GO:0006412">
    <property type="term" value="P:translation"/>
    <property type="evidence" value="ECO:0007669"/>
    <property type="project" value="InterPro"/>
</dbReference>
<comment type="function">
    <text evidence="4">This protein is located at the 30S-50S ribosomal subunit interface and may play a role in the structure and function of the aminoacyl-tRNA binding site.</text>
</comment>
<dbReference type="AlphaFoldDB" id="A0A1F7GXU4"/>
<keyword evidence="3 4" id="KW-0687">Ribonucleoprotein</keyword>
<proteinExistence type="inferred from homology"/>
<evidence type="ECO:0000256" key="1">
    <source>
        <dbReference type="ARBA" id="ARBA00005781"/>
    </source>
</evidence>
<dbReference type="Gene3D" id="2.30.30.790">
    <property type="match status" value="1"/>
</dbReference>
<protein>
    <recommendedName>
        <fullName evidence="4">50S ribosomal protein L19</fullName>
    </recommendedName>
</protein>
<dbReference type="SUPFAM" id="SSF50104">
    <property type="entry name" value="Translation proteins SH3-like domain"/>
    <property type="match status" value="1"/>
</dbReference>
<keyword evidence="2" id="KW-0689">Ribosomal protein</keyword>
<evidence type="ECO:0000256" key="4">
    <source>
        <dbReference type="RuleBase" id="RU000559"/>
    </source>
</evidence>